<name>E3MDP3_CAERE</name>
<dbReference type="EMBL" id="DS268437">
    <property type="protein sequence ID" value="EFO99251.1"/>
    <property type="molecule type" value="Genomic_DNA"/>
</dbReference>
<accession>E3MDP3</accession>
<gene>
    <name evidence="2" type="ORF">CRE_17852</name>
</gene>
<keyword evidence="1" id="KW-0472">Membrane</keyword>
<protein>
    <submittedName>
        <fullName evidence="2">Uncharacterized protein</fullName>
    </submittedName>
</protein>
<keyword evidence="1" id="KW-1133">Transmembrane helix</keyword>
<dbReference type="OrthoDB" id="5847178at2759"/>
<dbReference type="InParanoid" id="E3MDP3"/>
<evidence type="ECO:0000313" key="3">
    <source>
        <dbReference type="Proteomes" id="UP000008281"/>
    </source>
</evidence>
<evidence type="ECO:0000256" key="1">
    <source>
        <dbReference type="SAM" id="Phobius"/>
    </source>
</evidence>
<organism evidence="3">
    <name type="scientific">Caenorhabditis remanei</name>
    <name type="common">Caenorhabditis vulgaris</name>
    <dbReference type="NCBI Taxonomy" id="31234"/>
    <lineage>
        <taxon>Eukaryota</taxon>
        <taxon>Metazoa</taxon>
        <taxon>Ecdysozoa</taxon>
        <taxon>Nematoda</taxon>
        <taxon>Chromadorea</taxon>
        <taxon>Rhabditida</taxon>
        <taxon>Rhabditina</taxon>
        <taxon>Rhabditomorpha</taxon>
        <taxon>Rhabditoidea</taxon>
        <taxon>Rhabditidae</taxon>
        <taxon>Peloderinae</taxon>
        <taxon>Caenorhabditis</taxon>
    </lineage>
</organism>
<evidence type="ECO:0000313" key="2">
    <source>
        <dbReference type="EMBL" id="EFO99251.1"/>
    </source>
</evidence>
<proteinExistence type="predicted"/>
<sequence length="88" mass="10281">MDWIYSWKDSIFYGMCSCSGTQAYHEKEQPHHHDRLEMPLQLKAYRLVYFKGVGVFAKNLALVLAILHIFYYGSAYYGIIETYFGDLG</sequence>
<dbReference type="eggNOG" id="KOG3686">
    <property type="taxonomic scope" value="Eukaryota"/>
</dbReference>
<keyword evidence="1" id="KW-0812">Transmembrane</keyword>
<dbReference type="AlphaFoldDB" id="E3MDP3"/>
<feature type="transmembrane region" description="Helical" evidence="1">
    <location>
        <begin position="48"/>
        <end position="71"/>
    </location>
</feature>
<keyword evidence="3" id="KW-1185">Reference proteome</keyword>
<reference evidence="2" key="1">
    <citation type="submission" date="2007-07" db="EMBL/GenBank/DDBJ databases">
        <title>PCAP assembly of the Caenorhabditis remanei genome.</title>
        <authorList>
            <consortium name="The Caenorhabditis remanei Sequencing Consortium"/>
            <person name="Wilson R.K."/>
        </authorList>
    </citation>
    <scope>NUCLEOTIDE SEQUENCE [LARGE SCALE GENOMIC DNA]</scope>
    <source>
        <strain evidence="2">PB4641</strain>
    </source>
</reference>
<dbReference type="HOGENOM" id="CLU_2471208_0_0_1"/>
<dbReference type="Proteomes" id="UP000008281">
    <property type="component" value="Unassembled WGS sequence"/>
</dbReference>